<name>A0A4Z2CK28_SCHJA</name>
<dbReference type="Proteomes" id="UP000311919">
    <property type="component" value="Unassembled WGS sequence"/>
</dbReference>
<evidence type="ECO:0000313" key="2">
    <source>
        <dbReference type="EMBL" id="TNN04562.1"/>
    </source>
</evidence>
<dbReference type="AlphaFoldDB" id="A0A4Z2CK28"/>
<comment type="caution">
    <text evidence="2">The sequence shown here is derived from an EMBL/GenBank/DDBJ whole genome shotgun (WGS) entry which is preliminary data.</text>
</comment>
<evidence type="ECO:0000256" key="1">
    <source>
        <dbReference type="SAM" id="MobiDB-lite"/>
    </source>
</evidence>
<organism evidence="2 3">
    <name type="scientific">Schistosoma japonicum</name>
    <name type="common">Blood fluke</name>
    <dbReference type="NCBI Taxonomy" id="6182"/>
    <lineage>
        <taxon>Eukaryota</taxon>
        <taxon>Metazoa</taxon>
        <taxon>Spiralia</taxon>
        <taxon>Lophotrochozoa</taxon>
        <taxon>Platyhelminthes</taxon>
        <taxon>Trematoda</taxon>
        <taxon>Digenea</taxon>
        <taxon>Strigeidida</taxon>
        <taxon>Schistosomatoidea</taxon>
        <taxon>Schistosomatidae</taxon>
        <taxon>Schistosoma</taxon>
    </lineage>
</organism>
<sequence length="96" mass="10396">MSKQTVSSQQGTASQGRKLQMRGQTVGQEDPPVPSLQRLASAREKTAFSSVRTQEARFSLLKQKAMGAAPPPAAVTMSTQEEAHFLLSHQQGTSRQ</sequence>
<keyword evidence="3" id="KW-1185">Reference proteome</keyword>
<protein>
    <submittedName>
        <fullName evidence="2">Uncharacterized protein</fullName>
    </submittedName>
</protein>
<gene>
    <name evidence="2" type="ORF">EWB00_001634</name>
</gene>
<feature type="region of interest" description="Disordered" evidence="1">
    <location>
        <begin position="1"/>
        <end position="37"/>
    </location>
</feature>
<dbReference type="EMBL" id="SKCS01001459">
    <property type="protein sequence ID" value="TNN04562.1"/>
    <property type="molecule type" value="Genomic_DNA"/>
</dbReference>
<evidence type="ECO:0000313" key="3">
    <source>
        <dbReference type="Proteomes" id="UP000311919"/>
    </source>
</evidence>
<reference evidence="2 3" key="1">
    <citation type="submission" date="2019-03" db="EMBL/GenBank/DDBJ databases">
        <title>An improved genome assembly of the fluke Schistosoma japonicum.</title>
        <authorList>
            <person name="Hu W."/>
            <person name="Luo F."/>
            <person name="Yin M."/>
            <person name="Mo X."/>
            <person name="Sun C."/>
            <person name="Wu Q."/>
            <person name="Zhu B."/>
            <person name="Xiang M."/>
            <person name="Wang J."/>
            <person name="Wang Y."/>
            <person name="Zhang T."/>
            <person name="Xu B."/>
            <person name="Zheng H."/>
            <person name="Feng Z."/>
        </authorList>
    </citation>
    <scope>NUCLEOTIDE SEQUENCE [LARGE SCALE GENOMIC DNA]</scope>
    <source>
        <strain evidence="2">HuSjv2</strain>
        <tissue evidence="2">Worms</tissue>
    </source>
</reference>
<feature type="compositionally biased region" description="Polar residues" evidence="1">
    <location>
        <begin position="1"/>
        <end position="27"/>
    </location>
</feature>
<proteinExistence type="predicted"/>
<accession>A0A4Z2CK28</accession>